<keyword evidence="7 14" id="KW-0479">Metal-binding</keyword>
<keyword evidence="11 14" id="KW-0411">Iron-sulfur</keyword>
<keyword evidence="5 14" id="KW-0813">Transport</keyword>
<dbReference type="PANTHER" id="PTHR43710">
    <property type="entry name" value="2-HYDROXYACYL-COA LYASE"/>
    <property type="match status" value="1"/>
</dbReference>
<dbReference type="Pfam" id="PF02775">
    <property type="entry name" value="TPP_enzyme_C"/>
    <property type="match status" value="1"/>
</dbReference>
<keyword evidence="6 14" id="KW-0004">4Fe-4S</keyword>
<dbReference type="PIRSF" id="PIRSF006439">
    <property type="entry name" value="Indolepyruvate_ferr_oxidored"/>
    <property type="match status" value="1"/>
</dbReference>
<dbReference type="GO" id="GO:0030976">
    <property type="term" value="F:thiamine pyrophosphate binding"/>
    <property type="evidence" value="ECO:0007669"/>
    <property type="project" value="InterPro"/>
</dbReference>
<evidence type="ECO:0000256" key="9">
    <source>
        <dbReference type="ARBA" id="ARBA00023002"/>
    </source>
</evidence>
<evidence type="ECO:0000256" key="13">
    <source>
        <dbReference type="ARBA" id="ARBA00048332"/>
    </source>
</evidence>
<comment type="cofactor">
    <cofactor evidence="14">
        <name>[4Fe-4S] cluster</name>
        <dbReference type="ChEBI" id="CHEBI:49883"/>
    </cofactor>
    <text evidence="14">Binds 2 [4Fe-4S] clusters. In this family the first cluster has a non-standard and varying [4Fe-4S] binding motif CX(2)CX(2)CX(4-5)CP.</text>
</comment>
<evidence type="ECO:0000256" key="8">
    <source>
        <dbReference type="ARBA" id="ARBA00022982"/>
    </source>
</evidence>
<reference evidence="15 16" key="1">
    <citation type="submission" date="2020-02" db="EMBL/GenBank/DDBJ databases">
        <title>Genome analysis of Thermosulfuriphilus ammonigenes ST65T, an anaerobic thermophilic chemolithoautotrophic bacterium isolated from a deep-sea hydrothermal vent.</title>
        <authorList>
            <person name="Slobodkina G."/>
            <person name="Allioux M."/>
            <person name="Merkel A."/>
            <person name="Alain K."/>
            <person name="Jebbar M."/>
            <person name="Slobodkin A."/>
        </authorList>
    </citation>
    <scope>NUCLEOTIDE SEQUENCE [LARGE SCALE GENOMIC DNA]</scope>
    <source>
        <strain evidence="15 16">ST65</strain>
    </source>
</reference>
<dbReference type="InterPro" id="IPR029061">
    <property type="entry name" value="THDP-binding"/>
</dbReference>
<dbReference type="KEGG" id="tav:G4V39_09885"/>
<keyword evidence="9 14" id="KW-0560">Oxidoreductase</keyword>
<comment type="subunit">
    <text evidence="2">Heterodimer of the IorA and IorB subunits.</text>
</comment>
<keyword evidence="16" id="KW-1185">Reference proteome</keyword>
<evidence type="ECO:0000256" key="5">
    <source>
        <dbReference type="ARBA" id="ARBA00022448"/>
    </source>
</evidence>
<name>A0A6G7PY24_9BACT</name>
<dbReference type="AlphaFoldDB" id="A0A6G7PY24"/>
<dbReference type="EC" id="1.2.7.8" evidence="3 14"/>
<dbReference type="Gene3D" id="3.40.50.920">
    <property type="match status" value="1"/>
</dbReference>
<dbReference type="SUPFAM" id="SSF52922">
    <property type="entry name" value="TK C-terminal domain-like"/>
    <property type="match status" value="1"/>
</dbReference>
<comment type="catalytic activity">
    <reaction evidence="13 14">
        <text>indole-3-pyruvate + 2 oxidized [2Fe-2S]-[ferredoxin] + CoA = (indol-3-yl)acetyl-CoA + 2 reduced [2Fe-2S]-[ferredoxin] + CO2 + H(+)</text>
        <dbReference type="Rhea" id="RHEA:12645"/>
        <dbReference type="Rhea" id="RHEA-COMP:10000"/>
        <dbReference type="Rhea" id="RHEA-COMP:10001"/>
        <dbReference type="ChEBI" id="CHEBI:15378"/>
        <dbReference type="ChEBI" id="CHEBI:16526"/>
        <dbReference type="ChEBI" id="CHEBI:17640"/>
        <dbReference type="ChEBI" id="CHEBI:33737"/>
        <dbReference type="ChEBI" id="CHEBI:33738"/>
        <dbReference type="ChEBI" id="CHEBI:57271"/>
        <dbReference type="ChEBI" id="CHEBI:57287"/>
        <dbReference type="EC" id="1.2.7.8"/>
    </reaction>
</comment>
<evidence type="ECO:0000256" key="14">
    <source>
        <dbReference type="PIRNR" id="PIRNR006439"/>
    </source>
</evidence>
<dbReference type="Pfam" id="PF01855">
    <property type="entry name" value="POR_N"/>
    <property type="match status" value="1"/>
</dbReference>
<dbReference type="RefSeq" id="WP_166032779.1">
    <property type="nucleotide sequence ID" value="NZ_CP048877.1"/>
</dbReference>
<keyword evidence="15" id="KW-0670">Pyruvate</keyword>
<evidence type="ECO:0000313" key="16">
    <source>
        <dbReference type="Proteomes" id="UP000502179"/>
    </source>
</evidence>
<evidence type="ECO:0000256" key="1">
    <source>
        <dbReference type="ARBA" id="ARBA00002995"/>
    </source>
</evidence>
<dbReference type="InterPro" id="IPR045025">
    <property type="entry name" value="HACL1-like"/>
</dbReference>
<sequence>MHPLLTDQPGEKLLLLGNEAIARGAIEAGVGLAAAYPGTPSSEIANTLFQISRETDLCFEFSVNEKVAMEVAAAGAAAGVRTLTCMKHVGLNVAADALMTLAYIGIKAGMVIVTADDPSMHSSQNEQDNRFYARLSGLPMLEPANPQEAKEMTVFAFELSERLELPVILRTTTRTSHVRAPVTLGPLPETTRTKGHFEKEPGRFVPVPAVARARHQVLLQRGKEAQVMADGSRFNQRIGQGSLGIITSGVAVNYVLDALEALEIQDRVEVLKLGFTHPWPVGLLSEFLKSVETVLVVEELEPYLEEAARVVAQERGIKVDILGKASGHLPRLYEFNPAQIREVIAEVAGIEHHPPQRPDLSWLPELPPRPPSLCPGCPHRETYLIIKDVLKDLGEEAIYPTDIGCYTLGLLPPIQMADYLICMGSSVGSACGFSATTDQRIISFIGDSTLFHAGLSPLVNAVYNRHRFTLVVLDNETTAMTGHQPTPSQEIMPPGYEHPRVSIEEICRAAGVKKVVTINPYQKKEAREKVKKALEGRDLSVIVSRAPCILYARKFGISKAKS</sequence>
<evidence type="ECO:0000256" key="3">
    <source>
        <dbReference type="ARBA" id="ARBA00012812"/>
    </source>
</evidence>
<dbReference type="EMBL" id="CP048877">
    <property type="protein sequence ID" value="QIJ72562.1"/>
    <property type="molecule type" value="Genomic_DNA"/>
</dbReference>
<evidence type="ECO:0000256" key="2">
    <source>
        <dbReference type="ARBA" id="ARBA00011238"/>
    </source>
</evidence>
<proteinExistence type="predicted"/>
<dbReference type="CDD" id="cd02008">
    <property type="entry name" value="TPP_IOR_alpha"/>
    <property type="match status" value="1"/>
</dbReference>
<dbReference type="GO" id="GO:0043805">
    <property type="term" value="F:indolepyruvate ferredoxin oxidoreductase activity"/>
    <property type="evidence" value="ECO:0007669"/>
    <property type="project" value="UniProtKB-UniRule"/>
</dbReference>
<dbReference type="NCBIfam" id="TIGR03336">
    <property type="entry name" value="IOR_alpha"/>
    <property type="match status" value="1"/>
</dbReference>
<gene>
    <name evidence="15" type="primary">iorA</name>
    <name evidence="15" type="ORF">G4V39_09885</name>
</gene>
<organism evidence="15 16">
    <name type="scientific">Thermosulfuriphilus ammonigenes</name>
    <dbReference type="NCBI Taxonomy" id="1936021"/>
    <lineage>
        <taxon>Bacteria</taxon>
        <taxon>Pseudomonadati</taxon>
        <taxon>Thermodesulfobacteriota</taxon>
        <taxon>Thermodesulfobacteria</taxon>
        <taxon>Thermodesulfobacteriales</taxon>
        <taxon>Thermodesulfobacteriaceae</taxon>
        <taxon>Thermosulfuriphilus</taxon>
    </lineage>
</organism>
<dbReference type="PANTHER" id="PTHR43710:SF7">
    <property type="entry name" value="INDOLEPYRUVATE OXIDOREDUCTASE SUBUNIT IORA"/>
    <property type="match status" value="1"/>
</dbReference>
<dbReference type="FunFam" id="3.40.50.970:FF:000039">
    <property type="entry name" value="Indolepyruvate oxidoreductase subunit IorA"/>
    <property type="match status" value="1"/>
</dbReference>
<dbReference type="InterPro" id="IPR011766">
    <property type="entry name" value="TPP_enzyme_TPP-bd"/>
</dbReference>
<dbReference type="CDD" id="cd07034">
    <property type="entry name" value="TPP_PYR_PFOR_IOR-alpha_like"/>
    <property type="match status" value="1"/>
</dbReference>
<comment type="function">
    <text evidence="1 14">Catalyzes the ferredoxin-dependent oxidative decarboxylation of arylpyruvates.</text>
</comment>
<dbReference type="InterPro" id="IPR017721">
    <property type="entry name" value="IorA"/>
</dbReference>
<keyword evidence="8 14" id="KW-0249">Electron transport</keyword>
<evidence type="ECO:0000313" key="15">
    <source>
        <dbReference type="EMBL" id="QIJ72562.1"/>
    </source>
</evidence>
<evidence type="ECO:0000256" key="7">
    <source>
        <dbReference type="ARBA" id="ARBA00022723"/>
    </source>
</evidence>
<accession>A0A6G7PY24</accession>
<dbReference type="InterPro" id="IPR009014">
    <property type="entry name" value="Transketo_C/PFOR_II"/>
</dbReference>
<dbReference type="Proteomes" id="UP000502179">
    <property type="component" value="Chromosome"/>
</dbReference>
<dbReference type="SUPFAM" id="SSF52518">
    <property type="entry name" value="Thiamin diphosphate-binding fold (THDP-binding)"/>
    <property type="match status" value="2"/>
</dbReference>
<dbReference type="GO" id="GO:0046872">
    <property type="term" value="F:metal ion binding"/>
    <property type="evidence" value="ECO:0007669"/>
    <property type="project" value="UniProtKB-UniRule"/>
</dbReference>
<dbReference type="InterPro" id="IPR002880">
    <property type="entry name" value="Pyrv_Fd/Flavodoxin_OxRdtase_N"/>
</dbReference>
<dbReference type="Gene3D" id="3.40.50.970">
    <property type="match status" value="2"/>
</dbReference>
<dbReference type="GO" id="GO:0051539">
    <property type="term" value="F:4 iron, 4 sulfur cluster binding"/>
    <property type="evidence" value="ECO:0007669"/>
    <property type="project" value="UniProtKB-UniRule"/>
</dbReference>
<evidence type="ECO:0000256" key="10">
    <source>
        <dbReference type="ARBA" id="ARBA00023004"/>
    </source>
</evidence>
<evidence type="ECO:0000256" key="4">
    <source>
        <dbReference type="ARBA" id="ARBA00017710"/>
    </source>
</evidence>
<evidence type="ECO:0000256" key="11">
    <source>
        <dbReference type="ARBA" id="ARBA00023014"/>
    </source>
</evidence>
<dbReference type="GO" id="GO:0044281">
    <property type="term" value="P:small molecule metabolic process"/>
    <property type="evidence" value="ECO:0007669"/>
    <property type="project" value="UniProtKB-ARBA"/>
</dbReference>
<evidence type="ECO:0000256" key="6">
    <source>
        <dbReference type="ARBA" id="ARBA00022485"/>
    </source>
</evidence>
<evidence type="ECO:0000256" key="12">
    <source>
        <dbReference type="ARBA" id="ARBA00030514"/>
    </source>
</evidence>
<protein>
    <recommendedName>
        <fullName evidence="4 14">Indolepyruvate oxidoreductase subunit IorA</fullName>
        <shortName evidence="14">IOR</shortName>
        <ecNumber evidence="3 14">1.2.7.8</ecNumber>
    </recommendedName>
    <alternativeName>
        <fullName evidence="12 14">Indolepyruvate ferredoxin oxidoreductase subunit alpha</fullName>
    </alternativeName>
</protein>
<keyword evidence="10 14" id="KW-0408">Iron</keyword>